<evidence type="ECO:0000256" key="3">
    <source>
        <dbReference type="ARBA" id="ARBA00023002"/>
    </source>
</evidence>
<dbReference type="PANTHER" id="PTHR30011">
    <property type="entry name" value="ALKANESULFONATE MONOOXYGENASE-RELATED"/>
    <property type="match status" value="1"/>
</dbReference>
<dbReference type="InterPro" id="IPR011251">
    <property type="entry name" value="Luciferase-like_dom"/>
</dbReference>
<sequence>MSASAPVVGLALSPTWLRGEAWREPGSRVEELFDLAPYLDLATAAEEAGLDFLFAPDAGHIDSGALERSPGFSTHDPHTLTSMLAARTRRIGVVPTVQTLVASPFAVARGLMSLHRLSGGRAGWNAVTALGGSENYGGSVHRGGSVGVDPRARDPEERRRRAAACIAAVRALWESYPYDAILADRATGRFADAARVRPIDLDDGVFRIAGPGTVAAHPDGEPPLFMAGARPEAVAGSRADAVFAAAPEAADVAAQQRGLAAAFREAGRVEAAARLLPGLVVTVDRSRAEAERLAALQDRGRGAAHWRATGTPEDVAAAILTRADALDRLPDARFDGAIVLAGGSWRSLELFCAEVVPALRSAGLLEPVPAETPFRERLVRD</sequence>
<reference evidence="7 8" key="1">
    <citation type="submission" date="2022-04" db="EMBL/GenBank/DDBJ databases">
        <title>Leucobacter sp. isolated from rhizosphere of garlic.</title>
        <authorList>
            <person name="Won M."/>
            <person name="Lee C.-M."/>
            <person name="Woen H.-Y."/>
            <person name="Kwon S.-W."/>
        </authorList>
    </citation>
    <scope>NUCLEOTIDE SEQUENCE [LARGE SCALE GENOMIC DNA]</scope>
    <source>
        <strain evidence="7 8">H21R-40</strain>
    </source>
</reference>
<keyword evidence="2" id="KW-0288">FMN</keyword>
<evidence type="ECO:0000256" key="2">
    <source>
        <dbReference type="ARBA" id="ARBA00022643"/>
    </source>
</evidence>
<evidence type="ECO:0000256" key="4">
    <source>
        <dbReference type="ARBA" id="ARBA00023033"/>
    </source>
</evidence>
<evidence type="ECO:0000259" key="6">
    <source>
        <dbReference type="Pfam" id="PF00296"/>
    </source>
</evidence>
<keyword evidence="4" id="KW-0503">Monooxygenase</keyword>
<proteinExistence type="inferred from homology"/>
<evidence type="ECO:0000313" key="7">
    <source>
        <dbReference type="EMBL" id="UOQ55827.1"/>
    </source>
</evidence>
<dbReference type="Gene3D" id="3.20.20.30">
    <property type="entry name" value="Luciferase-like domain"/>
    <property type="match status" value="1"/>
</dbReference>
<keyword evidence="1" id="KW-0285">Flavoprotein</keyword>
<dbReference type="Proteomes" id="UP000831786">
    <property type="component" value="Chromosome"/>
</dbReference>
<dbReference type="InterPro" id="IPR016215">
    <property type="entry name" value="NTA_MOA"/>
</dbReference>
<dbReference type="InterPro" id="IPR051260">
    <property type="entry name" value="Diverse_substr_monoxygenases"/>
</dbReference>
<accession>A0ABY4FIM8</accession>
<dbReference type="PIRSF" id="PIRSF000337">
    <property type="entry name" value="NTA_MOA"/>
    <property type="match status" value="1"/>
</dbReference>
<organism evidence="7 8">
    <name type="scientific">Leucobacter allii</name>
    <dbReference type="NCBI Taxonomy" id="2932247"/>
    <lineage>
        <taxon>Bacteria</taxon>
        <taxon>Bacillati</taxon>
        <taxon>Actinomycetota</taxon>
        <taxon>Actinomycetes</taxon>
        <taxon>Micrococcales</taxon>
        <taxon>Microbacteriaceae</taxon>
        <taxon>Leucobacter</taxon>
    </lineage>
</organism>
<protein>
    <submittedName>
        <fullName evidence="7">LLM class flavin-dependent oxidoreductase</fullName>
    </submittedName>
</protein>
<dbReference type="SUPFAM" id="SSF51679">
    <property type="entry name" value="Bacterial luciferase-like"/>
    <property type="match status" value="1"/>
</dbReference>
<dbReference type="RefSeq" id="WP_244725863.1">
    <property type="nucleotide sequence ID" value="NZ_CP095045.1"/>
</dbReference>
<evidence type="ECO:0000256" key="1">
    <source>
        <dbReference type="ARBA" id="ARBA00022630"/>
    </source>
</evidence>
<dbReference type="PANTHER" id="PTHR30011:SF16">
    <property type="entry name" value="C2H2 FINGER DOMAIN TRANSCRIPTION FACTOR (EUROFUNG)-RELATED"/>
    <property type="match status" value="1"/>
</dbReference>
<dbReference type="Pfam" id="PF00296">
    <property type="entry name" value="Bac_luciferase"/>
    <property type="match status" value="1"/>
</dbReference>
<dbReference type="EMBL" id="CP095045">
    <property type="protein sequence ID" value="UOQ55827.1"/>
    <property type="molecule type" value="Genomic_DNA"/>
</dbReference>
<gene>
    <name evidence="7" type="ORF">MUN78_08875</name>
</gene>
<keyword evidence="3" id="KW-0560">Oxidoreductase</keyword>
<comment type="similarity">
    <text evidence="5">Belongs to the NtaA/SnaA/DszA monooxygenase family.</text>
</comment>
<feature type="domain" description="Luciferase-like" evidence="6">
    <location>
        <begin position="29"/>
        <end position="328"/>
    </location>
</feature>
<evidence type="ECO:0000313" key="8">
    <source>
        <dbReference type="Proteomes" id="UP000831786"/>
    </source>
</evidence>
<keyword evidence="8" id="KW-1185">Reference proteome</keyword>
<dbReference type="InterPro" id="IPR036661">
    <property type="entry name" value="Luciferase-like_sf"/>
</dbReference>
<name>A0ABY4FIM8_9MICO</name>
<evidence type="ECO:0000256" key="5">
    <source>
        <dbReference type="ARBA" id="ARBA00033748"/>
    </source>
</evidence>